<feature type="transmembrane region" description="Helical" evidence="11">
    <location>
        <begin position="36"/>
        <end position="55"/>
    </location>
</feature>
<comment type="similarity">
    <text evidence="3 11">Belongs to the UbiA prenyltransferase family.</text>
</comment>
<dbReference type="Proteomes" id="UP000681075">
    <property type="component" value="Unassembled WGS sequence"/>
</dbReference>
<evidence type="ECO:0000256" key="9">
    <source>
        <dbReference type="ARBA" id="ARBA00022989"/>
    </source>
</evidence>
<dbReference type="GO" id="GO:0008412">
    <property type="term" value="F:4-hydroxybenzoate polyprenyltransferase activity"/>
    <property type="evidence" value="ECO:0007669"/>
    <property type="project" value="UniProtKB-UniRule"/>
</dbReference>
<comment type="function">
    <text evidence="11">Catalyzes the prenylation of para-hydroxybenzoate (PHB) with an all-trans polyprenyl group. Mediates the second step in the final reaction sequence of ubiquinone-8 (UQ-8) biosynthesis, which is the condensation of the polyisoprenoid side chain with PHB, generating the first membrane-bound Q intermediate 3-octaprenyl-4-hydroxybenzoate.</text>
</comment>
<proteinExistence type="inferred from homology"/>
<evidence type="ECO:0000256" key="10">
    <source>
        <dbReference type="ARBA" id="ARBA00023136"/>
    </source>
</evidence>
<feature type="transmembrane region" description="Helical" evidence="11">
    <location>
        <begin position="129"/>
        <end position="145"/>
    </location>
</feature>
<dbReference type="Gene3D" id="1.10.357.140">
    <property type="entry name" value="UbiA prenyltransferase"/>
    <property type="match status" value="1"/>
</dbReference>
<feature type="transmembrane region" description="Helical" evidence="11">
    <location>
        <begin position="181"/>
        <end position="199"/>
    </location>
</feature>
<evidence type="ECO:0000256" key="2">
    <source>
        <dbReference type="ARBA" id="ARBA00004141"/>
    </source>
</evidence>
<comment type="pathway">
    <text evidence="11">Cofactor biosynthesis; ubiquinone biosynthesis.</text>
</comment>
<evidence type="ECO:0000313" key="13">
    <source>
        <dbReference type="EMBL" id="GIL41040.1"/>
    </source>
</evidence>
<keyword evidence="11" id="KW-0460">Magnesium</keyword>
<dbReference type="RefSeq" id="WP_420244355.1">
    <property type="nucleotide sequence ID" value="NZ_BOPV01000001.1"/>
</dbReference>
<dbReference type="Gene3D" id="1.20.120.1780">
    <property type="entry name" value="UbiA prenyltransferase"/>
    <property type="match status" value="1"/>
</dbReference>
<name>A0A8S8XJT0_9PROT</name>
<dbReference type="GO" id="GO:0006744">
    <property type="term" value="P:ubiquinone biosynthetic process"/>
    <property type="evidence" value="ECO:0007669"/>
    <property type="project" value="UniProtKB-UniRule"/>
</dbReference>
<comment type="catalytic activity">
    <reaction evidence="11">
        <text>all-trans-octaprenyl diphosphate + 4-hydroxybenzoate = 4-hydroxy-3-(all-trans-octaprenyl)benzoate + diphosphate</text>
        <dbReference type="Rhea" id="RHEA:27782"/>
        <dbReference type="ChEBI" id="CHEBI:1617"/>
        <dbReference type="ChEBI" id="CHEBI:17879"/>
        <dbReference type="ChEBI" id="CHEBI:33019"/>
        <dbReference type="ChEBI" id="CHEBI:57711"/>
        <dbReference type="EC" id="2.5.1.39"/>
    </reaction>
</comment>
<feature type="transmembrane region" description="Helical" evidence="11">
    <location>
        <begin position="61"/>
        <end position="81"/>
    </location>
</feature>
<evidence type="ECO:0000256" key="12">
    <source>
        <dbReference type="NCBIfam" id="TIGR01474"/>
    </source>
</evidence>
<keyword evidence="14" id="KW-1185">Reference proteome</keyword>
<dbReference type="InterPro" id="IPR039653">
    <property type="entry name" value="Prenyltransferase"/>
</dbReference>
<evidence type="ECO:0000256" key="7">
    <source>
        <dbReference type="ARBA" id="ARBA00022688"/>
    </source>
</evidence>
<keyword evidence="8 11" id="KW-0812">Transmembrane</keyword>
<dbReference type="GO" id="GO:0005886">
    <property type="term" value="C:plasma membrane"/>
    <property type="evidence" value="ECO:0007669"/>
    <property type="project" value="UniProtKB-SubCell"/>
</dbReference>
<dbReference type="FunFam" id="1.20.120.1780:FF:000001">
    <property type="entry name" value="4-hydroxybenzoate octaprenyltransferase"/>
    <property type="match status" value="1"/>
</dbReference>
<evidence type="ECO:0000256" key="3">
    <source>
        <dbReference type="ARBA" id="ARBA00005985"/>
    </source>
</evidence>
<evidence type="ECO:0000313" key="14">
    <source>
        <dbReference type="Proteomes" id="UP000681075"/>
    </source>
</evidence>
<dbReference type="InterPro" id="IPR000537">
    <property type="entry name" value="UbiA_prenyltransferase"/>
</dbReference>
<dbReference type="PROSITE" id="PS00943">
    <property type="entry name" value="UBIA"/>
    <property type="match status" value="1"/>
</dbReference>
<dbReference type="AlphaFoldDB" id="A0A8S8XJT0"/>
<accession>A0A8S8XJT0</accession>
<keyword evidence="5 11" id="KW-0997">Cell inner membrane</keyword>
<evidence type="ECO:0000256" key="6">
    <source>
        <dbReference type="ARBA" id="ARBA00022679"/>
    </source>
</evidence>
<comment type="cofactor">
    <cofactor evidence="1 11">
        <name>Mg(2+)</name>
        <dbReference type="ChEBI" id="CHEBI:18420"/>
    </cofactor>
</comment>
<reference evidence="13" key="1">
    <citation type="submission" date="2021-02" db="EMBL/GenBank/DDBJ databases">
        <title>Genome sequence of Rhodospirillales sp. strain TMPK1 isolated from soil.</title>
        <authorList>
            <person name="Nakai R."/>
            <person name="Kusada H."/>
            <person name="Tamaki H."/>
        </authorList>
    </citation>
    <scope>NUCLEOTIDE SEQUENCE</scope>
    <source>
        <strain evidence="13">TMPK1</strain>
    </source>
</reference>
<dbReference type="PANTHER" id="PTHR11048:SF28">
    <property type="entry name" value="4-HYDROXYBENZOATE POLYPRENYLTRANSFERASE, MITOCHONDRIAL"/>
    <property type="match status" value="1"/>
</dbReference>
<comment type="caution">
    <text evidence="13">The sequence shown here is derived from an EMBL/GenBank/DDBJ whole genome shotgun (WGS) entry which is preliminary data.</text>
</comment>
<sequence length="300" mass="33025">MATPVHTDLHRGNWVDRFLPVAARPYARLARWDRPIGIWLLLLPCYWGLALARSFDPKTWILFLVGAIAMRGAGCTLNDLFDRKIDAQVERTRTRPLPAGEATVRQAIVWLVVQTLVGLAVLLQFQPRAIALGAASLVVVAIYPLMKRVMDWPQLILGFAFNWGALLGWTVATGEIGGPSLYLYAAGICWTLIYDTIYAHQDARDDAIVGVRSTARTFRGHSKLVLTLLSFAMVLGLHMAIEIAQLSPYAAVAKFFVLGHLSMLLARWTTTDPASCLATFKASRWTGVITLGALAAGQIR</sequence>
<keyword evidence="6 11" id="KW-0808">Transferase</keyword>
<dbReference type="HAMAP" id="MF_01635">
    <property type="entry name" value="UbiA"/>
    <property type="match status" value="1"/>
</dbReference>
<feature type="transmembrane region" description="Helical" evidence="11">
    <location>
        <begin position="220"/>
        <end position="241"/>
    </location>
</feature>
<dbReference type="PANTHER" id="PTHR11048">
    <property type="entry name" value="PRENYLTRANSFERASES"/>
    <property type="match status" value="1"/>
</dbReference>
<evidence type="ECO:0000256" key="8">
    <source>
        <dbReference type="ARBA" id="ARBA00022692"/>
    </source>
</evidence>
<dbReference type="FunFam" id="1.10.357.140:FF:000008">
    <property type="entry name" value="4-hydroxybenzoate octaprenyltransferase"/>
    <property type="match status" value="1"/>
</dbReference>
<dbReference type="CDD" id="cd13959">
    <property type="entry name" value="PT_UbiA_COQ2"/>
    <property type="match status" value="1"/>
</dbReference>
<dbReference type="EC" id="2.5.1.39" evidence="11 12"/>
<protein>
    <recommendedName>
        <fullName evidence="11 12">4-hydroxybenzoate octaprenyltransferase</fullName>
        <ecNumber evidence="11 12">2.5.1.39</ecNumber>
    </recommendedName>
    <alternativeName>
        <fullName evidence="11">4-HB polyprenyltransferase</fullName>
    </alternativeName>
</protein>
<feature type="transmembrane region" description="Helical" evidence="11">
    <location>
        <begin position="102"/>
        <end position="123"/>
    </location>
</feature>
<keyword evidence="9 11" id="KW-1133">Transmembrane helix</keyword>
<dbReference type="NCBIfam" id="TIGR01474">
    <property type="entry name" value="ubiA_proteo"/>
    <property type="match status" value="1"/>
</dbReference>
<dbReference type="InterPro" id="IPR006370">
    <property type="entry name" value="HB_polyprenyltransferase-like"/>
</dbReference>
<organism evidence="13 14">
    <name type="scientific">Roseiterribacter gracilis</name>
    <dbReference type="NCBI Taxonomy" id="2812848"/>
    <lineage>
        <taxon>Bacteria</taxon>
        <taxon>Pseudomonadati</taxon>
        <taxon>Pseudomonadota</taxon>
        <taxon>Alphaproteobacteria</taxon>
        <taxon>Rhodospirillales</taxon>
        <taxon>Roseiterribacteraceae</taxon>
        <taxon>Roseiterribacter</taxon>
    </lineage>
</organism>
<dbReference type="Pfam" id="PF01040">
    <property type="entry name" value="UbiA"/>
    <property type="match status" value="1"/>
</dbReference>
<evidence type="ECO:0000256" key="11">
    <source>
        <dbReference type="HAMAP-Rule" id="MF_01635"/>
    </source>
</evidence>
<dbReference type="InterPro" id="IPR044878">
    <property type="entry name" value="UbiA_sf"/>
</dbReference>
<evidence type="ECO:0000256" key="5">
    <source>
        <dbReference type="ARBA" id="ARBA00022519"/>
    </source>
</evidence>
<keyword evidence="7 11" id="KW-0831">Ubiquinone biosynthesis</keyword>
<evidence type="ECO:0000256" key="1">
    <source>
        <dbReference type="ARBA" id="ARBA00001946"/>
    </source>
</evidence>
<evidence type="ECO:0000256" key="4">
    <source>
        <dbReference type="ARBA" id="ARBA00022475"/>
    </source>
</evidence>
<comment type="subcellular location">
    <subcellularLocation>
        <location evidence="11">Cell inner membrane</location>
        <topology evidence="11">Multi-pass membrane protein</topology>
    </subcellularLocation>
    <subcellularLocation>
        <location evidence="2">Membrane</location>
        <topology evidence="2">Multi-pass membrane protein</topology>
    </subcellularLocation>
</comment>
<keyword evidence="4 11" id="KW-1003">Cell membrane</keyword>
<dbReference type="EMBL" id="BOPV01000001">
    <property type="protein sequence ID" value="GIL41040.1"/>
    <property type="molecule type" value="Genomic_DNA"/>
</dbReference>
<feature type="transmembrane region" description="Helical" evidence="11">
    <location>
        <begin position="152"/>
        <end position="169"/>
    </location>
</feature>
<dbReference type="InterPro" id="IPR030470">
    <property type="entry name" value="UbiA_prenylTrfase_CS"/>
</dbReference>
<gene>
    <name evidence="11 13" type="primary">ubiA</name>
    <name evidence="13" type="ORF">TMPK1_32770</name>
</gene>
<keyword evidence="10 11" id="KW-0472">Membrane</keyword>